<sequence length="110" mass="12863">MPDLVDEKRERIDRFWNDEYLKKLNTAICLIQDWFTKISFKNKTAFMKKLVQVMADSKKLFDVAYFIGPPLKDTVYARAQFTRSPYDVAATDHNRSIEDHLVRGSNGLLC</sequence>
<proteinExistence type="predicted"/>
<organism evidence="1">
    <name type="scientific">Lygus hesperus</name>
    <name type="common">Western plant bug</name>
    <dbReference type="NCBI Taxonomy" id="30085"/>
    <lineage>
        <taxon>Eukaryota</taxon>
        <taxon>Metazoa</taxon>
        <taxon>Ecdysozoa</taxon>
        <taxon>Arthropoda</taxon>
        <taxon>Hexapoda</taxon>
        <taxon>Insecta</taxon>
        <taxon>Pterygota</taxon>
        <taxon>Neoptera</taxon>
        <taxon>Paraneoptera</taxon>
        <taxon>Hemiptera</taxon>
        <taxon>Heteroptera</taxon>
        <taxon>Panheteroptera</taxon>
        <taxon>Cimicomorpha</taxon>
        <taxon>Miridae</taxon>
        <taxon>Mirini</taxon>
        <taxon>Lygus</taxon>
    </lineage>
</organism>
<protein>
    <submittedName>
        <fullName evidence="1">UDP-N-acetylglucosamine--N-acetylmuramyl-(Pentapeptide) pyrophosphoryl-undecaprenol N-acetylglucosamine transferase</fullName>
    </submittedName>
</protein>
<dbReference type="AlphaFoldDB" id="A0A0A9XBY5"/>
<evidence type="ECO:0000313" key="2">
    <source>
        <dbReference type="EMBL" id="JAG59286.1"/>
    </source>
</evidence>
<keyword evidence="1" id="KW-0808">Transferase</keyword>
<dbReference type="GO" id="GO:0016740">
    <property type="term" value="F:transferase activity"/>
    <property type="evidence" value="ECO:0007669"/>
    <property type="project" value="UniProtKB-KW"/>
</dbReference>
<reference evidence="1" key="1">
    <citation type="journal article" date="2014" name="PLoS ONE">
        <title>Transcriptome-Based Identification of ABC Transporters in the Western Tarnished Plant Bug Lygus hesperus.</title>
        <authorList>
            <person name="Hull J.J."/>
            <person name="Chaney K."/>
            <person name="Geib S.M."/>
            <person name="Fabrick J.A."/>
            <person name="Brent C.S."/>
            <person name="Walsh D."/>
            <person name="Lavine L.C."/>
        </authorList>
    </citation>
    <scope>NUCLEOTIDE SEQUENCE</scope>
</reference>
<name>A0A0A9XBY5_LYGHE</name>
<evidence type="ECO:0000313" key="1">
    <source>
        <dbReference type="EMBL" id="JAG16338.1"/>
    </source>
</evidence>
<reference evidence="2" key="3">
    <citation type="submission" date="2014-09" db="EMBL/GenBank/DDBJ databases">
        <authorList>
            <person name="Magalhaes I.L.F."/>
            <person name="Oliveira U."/>
            <person name="Santos F.R."/>
            <person name="Vidigal T.H.D.A."/>
            <person name="Brescovit A.D."/>
            <person name="Santos A.J."/>
        </authorList>
    </citation>
    <scope>NUCLEOTIDE SEQUENCE</scope>
</reference>
<gene>
    <name evidence="1" type="primary">murG_2</name>
    <name evidence="1" type="ORF">CM83_99372</name>
</gene>
<dbReference type="EMBL" id="GBRD01006535">
    <property type="protein sequence ID" value="JAG59286.1"/>
    <property type="molecule type" value="Transcribed_RNA"/>
</dbReference>
<accession>A0A0A9XBY5</accession>
<reference evidence="1" key="2">
    <citation type="submission" date="2014-07" db="EMBL/GenBank/DDBJ databases">
        <authorList>
            <person name="Hull J."/>
        </authorList>
    </citation>
    <scope>NUCLEOTIDE SEQUENCE</scope>
</reference>
<dbReference type="EMBL" id="GBHO01027266">
    <property type="protein sequence ID" value="JAG16338.1"/>
    <property type="molecule type" value="Transcribed_RNA"/>
</dbReference>